<proteinExistence type="predicted"/>
<dbReference type="EMBL" id="MU167445">
    <property type="protein sequence ID" value="KAG0140430.1"/>
    <property type="molecule type" value="Genomic_DNA"/>
</dbReference>
<sequence length="187" mass="20837">MTPLHNILSNLSSLKCLDVFMRLRMEASRNTGPETASVFVSRAPASAHRMFTHGSSRPHLAVGNNPKDRCHLLFHSHLNHTNGDCYKQASNSSASEKPHSMALKSSTTLTNAEKSRCYDEEEDPKEKHFTHLAVYENKLAYITHLDSSTLNNTIIADCTATKHISGDHSLFMSLQPIPPVSQLRILE</sequence>
<comment type="caution">
    <text evidence="2">The sequence shown here is derived from an EMBL/GenBank/DDBJ whole genome shotgun (WGS) entry which is preliminary data.</text>
</comment>
<feature type="region of interest" description="Disordered" evidence="1">
    <location>
        <begin position="89"/>
        <end position="123"/>
    </location>
</feature>
<gene>
    <name evidence="2" type="ORF">CROQUDRAFT_136707</name>
</gene>
<protein>
    <submittedName>
        <fullName evidence="2">Uncharacterized protein</fullName>
    </submittedName>
</protein>
<keyword evidence="3" id="KW-1185">Reference proteome</keyword>
<reference evidence="2" key="1">
    <citation type="submission" date="2013-11" db="EMBL/GenBank/DDBJ databases">
        <title>Genome sequence of the fusiform rust pathogen reveals effectors for host alternation and coevolution with pine.</title>
        <authorList>
            <consortium name="DOE Joint Genome Institute"/>
            <person name="Smith K."/>
            <person name="Pendleton A."/>
            <person name="Kubisiak T."/>
            <person name="Anderson C."/>
            <person name="Salamov A."/>
            <person name="Aerts A."/>
            <person name="Riley R."/>
            <person name="Clum A."/>
            <person name="Lindquist E."/>
            <person name="Ence D."/>
            <person name="Campbell M."/>
            <person name="Kronenberg Z."/>
            <person name="Feau N."/>
            <person name="Dhillon B."/>
            <person name="Hamelin R."/>
            <person name="Burleigh J."/>
            <person name="Smith J."/>
            <person name="Yandell M."/>
            <person name="Nelson C."/>
            <person name="Grigoriev I."/>
            <person name="Davis J."/>
        </authorList>
    </citation>
    <scope>NUCLEOTIDE SEQUENCE</scope>
    <source>
        <strain evidence="2">G11</strain>
    </source>
</reference>
<organism evidence="2 3">
    <name type="scientific">Cronartium quercuum f. sp. fusiforme G11</name>
    <dbReference type="NCBI Taxonomy" id="708437"/>
    <lineage>
        <taxon>Eukaryota</taxon>
        <taxon>Fungi</taxon>
        <taxon>Dikarya</taxon>
        <taxon>Basidiomycota</taxon>
        <taxon>Pucciniomycotina</taxon>
        <taxon>Pucciniomycetes</taxon>
        <taxon>Pucciniales</taxon>
        <taxon>Coleosporiaceae</taxon>
        <taxon>Cronartium</taxon>
    </lineage>
</organism>
<name>A0A9P6N6E7_9BASI</name>
<feature type="compositionally biased region" description="Basic and acidic residues" evidence="1">
    <location>
        <begin position="113"/>
        <end position="123"/>
    </location>
</feature>
<dbReference type="AlphaFoldDB" id="A0A9P6N6E7"/>
<dbReference type="Proteomes" id="UP000886653">
    <property type="component" value="Unassembled WGS sequence"/>
</dbReference>
<evidence type="ECO:0000313" key="3">
    <source>
        <dbReference type="Proteomes" id="UP000886653"/>
    </source>
</evidence>
<accession>A0A9P6N6E7</accession>
<evidence type="ECO:0000313" key="2">
    <source>
        <dbReference type="EMBL" id="KAG0140430.1"/>
    </source>
</evidence>
<feature type="compositionally biased region" description="Polar residues" evidence="1">
    <location>
        <begin position="103"/>
        <end position="112"/>
    </location>
</feature>
<evidence type="ECO:0000256" key="1">
    <source>
        <dbReference type="SAM" id="MobiDB-lite"/>
    </source>
</evidence>